<dbReference type="PANTHER" id="PTHR46705">
    <property type="entry name" value="PROTEIN CBG09805"/>
    <property type="match status" value="1"/>
</dbReference>
<dbReference type="OrthoDB" id="5843172at2759"/>
<evidence type="ECO:0000259" key="1">
    <source>
        <dbReference type="Pfam" id="PF01682"/>
    </source>
</evidence>
<dbReference type="Proteomes" id="UP001152747">
    <property type="component" value="Unassembled WGS sequence"/>
</dbReference>
<feature type="domain" description="Domain of unknown function DB" evidence="1">
    <location>
        <begin position="57"/>
        <end position="153"/>
    </location>
</feature>
<evidence type="ECO:0000313" key="3">
    <source>
        <dbReference type="Proteomes" id="UP001152747"/>
    </source>
</evidence>
<name>A0A9P1N2J6_9PELO</name>
<comment type="caution">
    <text evidence="2">The sequence shown here is derived from an EMBL/GenBank/DDBJ whole genome shotgun (WGS) entry which is preliminary data.</text>
</comment>
<dbReference type="InterPro" id="IPR002602">
    <property type="entry name" value="DB"/>
</dbReference>
<proteinExistence type="predicted"/>
<dbReference type="PANTHER" id="PTHR46705:SF3">
    <property type="entry name" value="DOMAIN OF UNKNOWN FUNCTION DB DOMAIN-CONTAINING PROTEIN"/>
    <property type="match status" value="1"/>
</dbReference>
<evidence type="ECO:0000313" key="2">
    <source>
        <dbReference type="EMBL" id="CAI5445495.1"/>
    </source>
</evidence>
<keyword evidence="3" id="KW-1185">Reference proteome</keyword>
<protein>
    <recommendedName>
        <fullName evidence="1">Domain of unknown function DB domain-containing protein</fullName>
    </recommendedName>
</protein>
<sequence length="159" mass="18253">MSDLPPPIIYKQCSDRRFACQTGYFCGPYGCAKQRRSRISAAKTMQVSGNEGEFRECCERNQLPDGCLNYCSYSKYPQISSLFSFPSISCPIQTLPIIHNCATRQRNHQKCCEDTKLIPENCLEFCAPLKELGQLDVSKIDCFNYLTTFRDCFYYGYYG</sequence>
<organism evidence="2 3">
    <name type="scientific">Caenorhabditis angaria</name>
    <dbReference type="NCBI Taxonomy" id="860376"/>
    <lineage>
        <taxon>Eukaryota</taxon>
        <taxon>Metazoa</taxon>
        <taxon>Ecdysozoa</taxon>
        <taxon>Nematoda</taxon>
        <taxon>Chromadorea</taxon>
        <taxon>Rhabditida</taxon>
        <taxon>Rhabditina</taxon>
        <taxon>Rhabditomorpha</taxon>
        <taxon>Rhabditoidea</taxon>
        <taxon>Rhabditidae</taxon>
        <taxon>Peloderinae</taxon>
        <taxon>Caenorhabditis</taxon>
    </lineage>
</organism>
<accession>A0A9P1N2J6</accession>
<dbReference type="EMBL" id="CANHGI010000003">
    <property type="protein sequence ID" value="CAI5445495.1"/>
    <property type="molecule type" value="Genomic_DNA"/>
</dbReference>
<dbReference type="Pfam" id="PF01682">
    <property type="entry name" value="DB"/>
    <property type="match status" value="1"/>
</dbReference>
<reference evidence="2" key="1">
    <citation type="submission" date="2022-11" db="EMBL/GenBank/DDBJ databases">
        <authorList>
            <person name="Kikuchi T."/>
        </authorList>
    </citation>
    <scope>NUCLEOTIDE SEQUENCE</scope>
    <source>
        <strain evidence="2">PS1010</strain>
    </source>
</reference>
<dbReference type="AlphaFoldDB" id="A0A9P1N2J6"/>
<gene>
    <name evidence="2" type="ORF">CAMP_LOCUS8132</name>
</gene>